<keyword evidence="1" id="KW-0695">RNA-directed DNA polymerase</keyword>
<keyword evidence="1" id="KW-0808">Transferase</keyword>
<accession>A0A699L0S2</accession>
<protein>
    <submittedName>
        <fullName evidence="1">Reverse transcriptase domain-containing protein</fullName>
    </submittedName>
</protein>
<comment type="caution">
    <text evidence="1">The sequence shown here is derived from an EMBL/GenBank/DDBJ whole genome shotgun (WGS) entry which is preliminary data.</text>
</comment>
<dbReference type="AlphaFoldDB" id="A0A699L0S2"/>
<feature type="non-terminal residue" evidence="1">
    <location>
        <position position="1"/>
    </location>
</feature>
<sequence length="122" mass="14104">FYESESKRSNHRRSKQRVEPFSLVETLVVTMADQRTMARLLRAPTEGYAEAIVVPPILAEHFDLKQSLINLVTSKQFFSFEKEDPHAHIRYFNKITSTLKYKDVPESSIKLMLFPFSIDGPA</sequence>
<proteinExistence type="predicted"/>
<keyword evidence="1" id="KW-0548">Nucleotidyltransferase</keyword>
<dbReference type="EMBL" id="BKCJ010572921">
    <property type="protein sequence ID" value="GFB19586.1"/>
    <property type="molecule type" value="Genomic_DNA"/>
</dbReference>
<reference evidence="1" key="1">
    <citation type="journal article" date="2019" name="Sci. Rep.">
        <title>Draft genome of Tanacetum cinerariifolium, the natural source of mosquito coil.</title>
        <authorList>
            <person name="Yamashiro T."/>
            <person name="Shiraishi A."/>
            <person name="Satake H."/>
            <person name="Nakayama K."/>
        </authorList>
    </citation>
    <scope>NUCLEOTIDE SEQUENCE</scope>
</reference>
<gene>
    <name evidence="1" type="ORF">Tci_691557</name>
</gene>
<dbReference type="GO" id="GO:0003964">
    <property type="term" value="F:RNA-directed DNA polymerase activity"/>
    <property type="evidence" value="ECO:0007669"/>
    <property type="project" value="UniProtKB-KW"/>
</dbReference>
<organism evidence="1">
    <name type="scientific">Tanacetum cinerariifolium</name>
    <name type="common">Dalmatian daisy</name>
    <name type="synonym">Chrysanthemum cinerariifolium</name>
    <dbReference type="NCBI Taxonomy" id="118510"/>
    <lineage>
        <taxon>Eukaryota</taxon>
        <taxon>Viridiplantae</taxon>
        <taxon>Streptophyta</taxon>
        <taxon>Embryophyta</taxon>
        <taxon>Tracheophyta</taxon>
        <taxon>Spermatophyta</taxon>
        <taxon>Magnoliopsida</taxon>
        <taxon>eudicotyledons</taxon>
        <taxon>Gunneridae</taxon>
        <taxon>Pentapetalae</taxon>
        <taxon>asterids</taxon>
        <taxon>campanulids</taxon>
        <taxon>Asterales</taxon>
        <taxon>Asteraceae</taxon>
        <taxon>Asteroideae</taxon>
        <taxon>Anthemideae</taxon>
        <taxon>Anthemidinae</taxon>
        <taxon>Tanacetum</taxon>
    </lineage>
</organism>
<evidence type="ECO:0000313" key="1">
    <source>
        <dbReference type="EMBL" id="GFB19586.1"/>
    </source>
</evidence>
<name>A0A699L0S2_TANCI</name>